<evidence type="ECO:0000313" key="2">
    <source>
        <dbReference type="EMBL" id="MBC2900331.1"/>
    </source>
</evidence>
<keyword evidence="3" id="KW-1185">Reference proteome</keyword>
<feature type="region of interest" description="Disordered" evidence="1">
    <location>
        <begin position="1"/>
        <end position="44"/>
    </location>
</feature>
<evidence type="ECO:0000313" key="3">
    <source>
        <dbReference type="Proteomes" id="UP000584670"/>
    </source>
</evidence>
<accession>A0A7X1IXD0</accession>
<gene>
    <name evidence="2" type="ORF">H4N64_01695</name>
</gene>
<sequence>MNDTPFTIEERPTRPTALQTPFQTPAIDRSATVPQGADGDDSGGVEANFGFGDILKTAAKFLL</sequence>
<reference evidence="2 3" key="1">
    <citation type="submission" date="2020-08" db="EMBL/GenBank/DDBJ databases">
        <title>Streptomyces sp. PSKA01 genome sequencing and assembly.</title>
        <authorList>
            <person name="Mandal S."/>
            <person name="Maiti P.K."/>
            <person name="Das P."/>
        </authorList>
    </citation>
    <scope>NUCLEOTIDE SEQUENCE [LARGE SCALE GENOMIC DNA]</scope>
    <source>
        <strain evidence="2 3">PSKA01</strain>
    </source>
</reference>
<protein>
    <submittedName>
        <fullName evidence="2">Uncharacterized protein</fullName>
    </submittedName>
</protein>
<comment type="caution">
    <text evidence="2">The sequence shown here is derived from an EMBL/GenBank/DDBJ whole genome shotgun (WGS) entry which is preliminary data.</text>
</comment>
<dbReference type="RefSeq" id="WP_186280182.1">
    <property type="nucleotide sequence ID" value="NZ_JACMSF010000001.1"/>
</dbReference>
<evidence type="ECO:0000256" key="1">
    <source>
        <dbReference type="SAM" id="MobiDB-lite"/>
    </source>
</evidence>
<dbReference type="AlphaFoldDB" id="A0A7X1IXD0"/>
<dbReference type="Proteomes" id="UP000584670">
    <property type="component" value="Unassembled WGS sequence"/>
</dbReference>
<proteinExistence type="predicted"/>
<dbReference type="EMBL" id="JACMSF010000001">
    <property type="protein sequence ID" value="MBC2900331.1"/>
    <property type="molecule type" value="Genomic_DNA"/>
</dbReference>
<organism evidence="2 3">
    <name type="scientific">Streptomyces cupreus</name>
    <dbReference type="NCBI Taxonomy" id="2759956"/>
    <lineage>
        <taxon>Bacteria</taxon>
        <taxon>Bacillati</taxon>
        <taxon>Actinomycetota</taxon>
        <taxon>Actinomycetes</taxon>
        <taxon>Kitasatosporales</taxon>
        <taxon>Streptomycetaceae</taxon>
        <taxon>Streptomyces</taxon>
    </lineage>
</organism>
<name>A0A7X1IXD0_9ACTN</name>